<keyword evidence="8" id="KW-0902">Two-component regulatory system</keyword>
<keyword evidence="6" id="KW-0418">Kinase</keyword>
<keyword evidence="12" id="KW-0812">Transmembrane</keyword>
<dbReference type="PRINTS" id="PR00344">
    <property type="entry name" value="BCTRLSENSOR"/>
</dbReference>
<keyword evidence="12" id="KW-0472">Membrane</keyword>
<dbReference type="InterPro" id="IPR011006">
    <property type="entry name" value="CheY-like_superfamily"/>
</dbReference>
<dbReference type="PROSITE" id="PS50109">
    <property type="entry name" value="HIS_KIN"/>
    <property type="match status" value="1"/>
</dbReference>
<evidence type="ECO:0000256" key="9">
    <source>
        <dbReference type="ARBA" id="ARBA00064003"/>
    </source>
</evidence>
<feature type="domain" description="Histidine kinase" evidence="13">
    <location>
        <begin position="169"/>
        <end position="390"/>
    </location>
</feature>
<dbReference type="Pfam" id="PF00512">
    <property type="entry name" value="HisKA"/>
    <property type="match status" value="1"/>
</dbReference>
<dbReference type="Gene3D" id="3.40.50.2300">
    <property type="match status" value="2"/>
</dbReference>
<keyword evidence="7" id="KW-0067">ATP-binding</keyword>
<dbReference type="FunFam" id="1.10.287.130:FF:000002">
    <property type="entry name" value="Two-component osmosensing histidine kinase"/>
    <property type="match status" value="1"/>
</dbReference>
<comment type="catalytic activity">
    <reaction evidence="1">
        <text>ATP + protein L-histidine = ADP + protein N-phospho-L-histidine.</text>
        <dbReference type="EC" id="2.7.13.3"/>
    </reaction>
</comment>
<name>A0A9X3EGJ3_9GAMM</name>
<evidence type="ECO:0000256" key="2">
    <source>
        <dbReference type="ARBA" id="ARBA00012438"/>
    </source>
</evidence>
<dbReference type="InterPro" id="IPR005467">
    <property type="entry name" value="His_kinase_dom"/>
</dbReference>
<dbReference type="InterPro" id="IPR004358">
    <property type="entry name" value="Sig_transdc_His_kin-like_C"/>
</dbReference>
<dbReference type="SUPFAM" id="SSF52172">
    <property type="entry name" value="CheY-like"/>
    <property type="match status" value="2"/>
</dbReference>
<evidence type="ECO:0000259" key="13">
    <source>
        <dbReference type="PROSITE" id="PS50109"/>
    </source>
</evidence>
<dbReference type="GO" id="GO:0000155">
    <property type="term" value="F:phosphorelay sensor kinase activity"/>
    <property type="evidence" value="ECO:0007669"/>
    <property type="project" value="InterPro"/>
</dbReference>
<dbReference type="Pfam" id="PF02518">
    <property type="entry name" value="HATPase_c"/>
    <property type="match status" value="1"/>
</dbReference>
<evidence type="ECO:0000313" key="16">
    <source>
        <dbReference type="Proteomes" id="UP001150830"/>
    </source>
</evidence>
<dbReference type="RefSeq" id="WP_283175345.1">
    <property type="nucleotide sequence ID" value="NZ_JAPNOA010000059.1"/>
</dbReference>
<dbReference type="SMART" id="SM00387">
    <property type="entry name" value="HATPase_c"/>
    <property type="match status" value="1"/>
</dbReference>
<evidence type="ECO:0000259" key="14">
    <source>
        <dbReference type="PROSITE" id="PS50110"/>
    </source>
</evidence>
<evidence type="ECO:0000256" key="10">
    <source>
        <dbReference type="ARBA" id="ARBA00068150"/>
    </source>
</evidence>
<dbReference type="Pfam" id="PF00072">
    <property type="entry name" value="Response_reg"/>
    <property type="match status" value="1"/>
</dbReference>
<dbReference type="PANTHER" id="PTHR45339:SF5">
    <property type="entry name" value="HISTIDINE KINASE"/>
    <property type="match status" value="1"/>
</dbReference>
<comment type="caution">
    <text evidence="15">The sequence shown here is derived from an EMBL/GenBank/DDBJ whole genome shotgun (WGS) entry which is preliminary data.</text>
</comment>
<gene>
    <name evidence="15" type="ORF">OUO13_18310</name>
</gene>
<dbReference type="Proteomes" id="UP001150830">
    <property type="component" value="Unassembled WGS sequence"/>
</dbReference>
<dbReference type="CDD" id="cd16922">
    <property type="entry name" value="HATPase_EvgS-ArcB-TorS-like"/>
    <property type="match status" value="1"/>
</dbReference>
<dbReference type="FunFam" id="3.30.565.10:FF:000010">
    <property type="entry name" value="Sensor histidine kinase RcsC"/>
    <property type="match status" value="1"/>
</dbReference>
<sequence length="681" mass="76092">MDNNGLLFLLCFLLLVLLAVVVVAVVMFRRQKHWREQWQQRDLQWRYSPIITMQLDSQGLVLDCSQKSTDLPLKMGLRFVNLLDERTADIFEISRNFARTHQRPQRLELVLDSHGHTHYWMALITPLESGDVIVGLVSTDHLMQQIQDAERARLTAEHSNLARARFLANMSHEIRTPMTGVLGMVSLMDQTELTPEQRSYQRVIHSSSEHLLAIINDILDLSKIDAGKVDLAAEPFNLDELANNLVSMMANRAREKSLVLQSQVDPKLPRYLLGDSHRIRQVLINYLNNAIKFTDSGHVLLKVDYVNRAGDQVRLRFMVEDSGIGISTERASILFDEYTFAHGTLSREAGGSGLGLSICKRLAALMQGEVGVLSTPGRGSTFWFDLDLPVAPVAAAEREIQPEKTSGRVLWICDELQINRSLLLAAGRHLGMKTREFGQATDLLRLAQTQQPDVVIISLKCFESADAEFLKWLASGNVRVAMSSMEFIQIESSRLLQAGVGACWEWPINHDQLAELLMNLLEEPLPPVRLLSRVSRQLVSPTAVHDDGCPFKGRRVLLAEDNIVNQKVASQMLVRLGCEVEVAGNGKEALDKALQQRFDLILMDCHMPVMDGLESCRQIRKAEQACGGASVPIVALSADVMAERKAACEDAGMNGYLSKPVRLEDLRRELPPYLAASVVVS</sequence>
<organism evidence="15 16">
    <name type="scientific">Parathalassolituus penaei</name>
    <dbReference type="NCBI Taxonomy" id="2997323"/>
    <lineage>
        <taxon>Bacteria</taxon>
        <taxon>Pseudomonadati</taxon>
        <taxon>Pseudomonadota</taxon>
        <taxon>Gammaproteobacteria</taxon>
        <taxon>Oceanospirillales</taxon>
        <taxon>Oceanospirillaceae</taxon>
        <taxon>Parathalassolituus</taxon>
    </lineage>
</organism>
<dbReference type="PANTHER" id="PTHR45339">
    <property type="entry name" value="HYBRID SIGNAL TRANSDUCTION HISTIDINE KINASE J"/>
    <property type="match status" value="1"/>
</dbReference>
<proteinExistence type="predicted"/>
<dbReference type="EC" id="2.7.13.3" evidence="2"/>
<evidence type="ECO:0000313" key="15">
    <source>
        <dbReference type="EMBL" id="MCY0967137.1"/>
    </source>
</evidence>
<reference evidence="15" key="1">
    <citation type="submission" date="2022-11" db="EMBL/GenBank/DDBJ databases">
        <title>Parathalassolutuus dongxingensis gen. nov., sp. nov., a novel member of family Oceanospirillaceae isolated from a coastal shrimp pond in Guangxi, China.</title>
        <authorList>
            <person name="Chen H."/>
        </authorList>
    </citation>
    <scope>NUCLEOTIDE SEQUENCE</scope>
    <source>
        <strain evidence="15">G-43</strain>
    </source>
</reference>
<evidence type="ECO:0000256" key="7">
    <source>
        <dbReference type="ARBA" id="ARBA00022840"/>
    </source>
</evidence>
<dbReference type="CDD" id="cd17546">
    <property type="entry name" value="REC_hyHK_CKI1_RcsC-like"/>
    <property type="match status" value="1"/>
</dbReference>
<dbReference type="SUPFAM" id="SSF47384">
    <property type="entry name" value="Homodimeric domain of signal transducing histidine kinase"/>
    <property type="match status" value="1"/>
</dbReference>
<dbReference type="InterPro" id="IPR036890">
    <property type="entry name" value="HATPase_C_sf"/>
</dbReference>
<dbReference type="InterPro" id="IPR001789">
    <property type="entry name" value="Sig_transdc_resp-reg_receiver"/>
</dbReference>
<dbReference type="SMART" id="SM00388">
    <property type="entry name" value="HisKA"/>
    <property type="match status" value="1"/>
</dbReference>
<comment type="subunit">
    <text evidence="9">At low DSF concentrations, interacts with RpfF.</text>
</comment>
<evidence type="ECO:0000256" key="1">
    <source>
        <dbReference type="ARBA" id="ARBA00000085"/>
    </source>
</evidence>
<dbReference type="InterPro" id="IPR003661">
    <property type="entry name" value="HisK_dim/P_dom"/>
</dbReference>
<evidence type="ECO:0000256" key="3">
    <source>
        <dbReference type="ARBA" id="ARBA00022553"/>
    </source>
</evidence>
<evidence type="ECO:0000256" key="8">
    <source>
        <dbReference type="ARBA" id="ARBA00023012"/>
    </source>
</evidence>
<dbReference type="SMART" id="SM00448">
    <property type="entry name" value="REC"/>
    <property type="match status" value="1"/>
</dbReference>
<keyword evidence="4" id="KW-0808">Transferase</keyword>
<feature type="domain" description="Response regulatory" evidence="14">
    <location>
        <begin position="555"/>
        <end position="674"/>
    </location>
</feature>
<keyword evidence="12" id="KW-1133">Transmembrane helix</keyword>
<feature type="modified residue" description="4-aspartylphosphate" evidence="11">
    <location>
        <position position="604"/>
    </location>
</feature>
<dbReference type="SUPFAM" id="SSF55874">
    <property type="entry name" value="ATPase domain of HSP90 chaperone/DNA topoisomerase II/histidine kinase"/>
    <property type="match status" value="1"/>
</dbReference>
<dbReference type="Gene3D" id="1.10.287.130">
    <property type="match status" value="1"/>
</dbReference>
<feature type="transmembrane region" description="Helical" evidence="12">
    <location>
        <begin position="6"/>
        <end position="28"/>
    </location>
</feature>
<dbReference type="EMBL" id="JAPNOA010000059">
    <property type="protein sequence ID" value="MCY0967137.1"/>
    <property type="molecule type" value="Genomic_DNA"/>
</dbReference>
<evidence type="ECO:0000256" key="11">
    <source>
        <dbReference type="PROSITE-ProRule" id="PRU00169"/>
    </source>
</evidence>
<keyword evidence="3 11" id="KW-0597">Phosphoprotein</keyword>
<dbReference type="AlphaFoldDB" id="A0A9X3EGJ3"/>
<evidence type="ECO:0000256" key="6">
    <source>
        <dbReference type="ARBA" id="ARBA00022777"/>
    </source>
</evidence>
<dbReference type="PROSITE" id="PS50110">
    <property type="entry name" value="RESPONSE_REGULATORY"/>
    <property type="match status" value="1"/>
</dbReference>
<dbReference type="GO" id="GO:0005524">
    <property type="term" value="F:ATP binding"/>
    <property type="evidence" value="ECO:0007669"/>
    <property type="project" value="UniProtKB-KW"/>
</dbReference>
<evidence type="ECO:0000256" key="12">
    <source>
        <dbReference type="SAM" id="Phobius"/>
    </source>
</evidence>
<dbReference type="InterPro" id="IPR003594">
    <property type="entry name" value="HATPase_dom"/>
</dbReference>
<dbReference type="InterPro" id="IPR036097">
    <property type="entry name" value="HisK_dim/P_sf"/>
</dbReference>
<dbReference type="Gene3D" id="3.30.565.10">
    <property type="entry name" value="Histidine kinase-like ATPase, C-terminal domain"/>
    <property type="match status" value="1"/>
</dbReference>
<keyword evidence="16" id="KW-1185">Reference proteome</keyword>
<evidence type="ECO:0000256" key="5">
    <source>
        <dbReference type="ARBA" id="ARBA00022741"/>
    </source>
</evidence>
<protein>
    <recommendedName>
        <fullName evidence="10">Sensory/regulatory protein RpfC</fullName>
        <ecNumber evidence="2">2.7.13.3</ecNumber>
    </recommendedName>
</protein>
<accession>A0A9X3EGJ3</accession>
<dbReference type="CDD" id="cd00082">
    <property type="entry name" value="HisKA"/>
    <property type="match status" value="1"/>
</dbReference>
<evidence type="ECO:0000256" key="4">
    <source>
        <dbReference type="ARBA" id="ARBA00022679"/>
    </source>
</evidence>
<keyword evidence="5" id="KW-0547">Nucleotide-binding</keyword>